<gene>
    <name evidence="2" type="ORF">IBL26_02700</name>
</gene>
<dbReference type="PROSITE" id="PS50293">
    <property type="entry name" value="TPR_REGION"/>
    <property type="match status" value="1"/>
</dbReference>
<dbReference type="SMART" id="SM00028">
    <property type="entry name" value="TPR"/>
    <property type="match status" value="6"/>
</dbReference>
<feature type="repeat" description="TPR" evidence="1">
    <location>
        <begin position="86"/>
        <end position="119"/>
    </location>
</feature>
<dbReference type="InterPro" id="IPR019734">
    <property type="entry name" value="TPR_rpt"/>
</dbReference>
<dbReference type="Pfam" id="PF01075">
    <property type="entry name" value="Glyco_transf_9"/>
    <property type="match status" value="1"/>
</dbReference>
<dbReference type="InterPro" id="IPR002201">
    <property type="entry name" value="Glyco_trans_9"/>
</dbReference>
<name>A0ABR7RGN6_9PROT</name>
<reference evidence="2 3" key="1">
    <citation type="journal article" date="2013" name="Int. J. Syst. Evol. Microbiol.">
        <title>Roseomonas aerophila sp. nov., isolated from air.</title>
        <authorList>
            <person name="Kim S.J."/>
            <person name="Weon H.Y."/>
            <person name="Ahn J.H."/>
            <person name="Hong S.B."/>
            <person name="Seok S.J."/>
            <person name="Whang K.S."/>
            <person name="Kwon S.W."/>
        </authorList>
    </citation>
    <scope>NUCLEOTIDE SEQUENCE [LARGE SCALE GENOMIC DNA]</scope>
    <source>
        <strain evidence="2 3">NBRC 108923</strain>
    </source>
</reference>
<dbReference type="PANTHER" id="PTHR44809">
    <property type="match status" value="1"/>
</dbReference>
<dbReference type="SUPFAM" id="SSF48452">
    <property type="entry name" value="TPR-like"/>
    <property type="match status" value="1"/>
</dbReference>
<keyword evidence="1" id="KW-0802">TPR repeat</keyword>
<evidence type="ECO:0000256" key="1">
    <source>
        <dbReference type="PROSITE-ProRule" id="PRU00339"/>
    </source>
</evidence>
<feature type="repeat" description="TPR" evidence="1">
    <location>
        <begin position="154"/>
        <end position="187"/>
    </location>
</feature>
<proteinExistence type="predicted"/>
<dbReference type="Pfam" id="PF13414">
    <property type="entry name" value="TPR_11"/>
    <property type="match status" value="2"/>
</dbReference>
<dbReference type="Gene3D" id="1.25.40.10">
    <property type="entry name" value="Tetratricopeptide repeat domain"/>
    <property type="match status" value="4"/>
</dbReference>
<sequence>MNRKQRRADTRPTAPPQFQRRFTEAVAAYQAGRLAEAAAAFRQAVALRPGHADAQANLGLVLLALGQAEEAGQCCRRALALCPTHTDAHNTLGNVLRQGGQLEAALACYRRAIGIDPAHADAHNNLGVALKALGETVEATACYRRAIALRPRFAEAHNNLGNALRETEQLEDAAGCYQEALRLRPDYADAHANLGLVLQEQRHLAAAAARFRQAIQLRPDSASAHFNLSMALLAQGELAEGWREYEWRWQAPHIAPQRRPFPQPQWRGEPATGQTLLIHAEQGFGDTLQFCRYAPMAATRGLRVVLEVPPPLVRLLRGLPGIATVVARGEALPPFDLQCPMMSLPLAFGTTLESIPAASPYLHADPAQAATWQARLAATGRPGPRVGLAWSGRTSNPRDHQRSLGPAQLAPLLGIPGLHVVSLQQAGTLPALPDWMQEMADFADTAALINQLDLVVTVDTAVAHLAAALGQQVWMLDRFNPDWRWLDGRRDSPWYPSLRIYRQPRPGDWTTVIEAVARDLHELAVAARAA</sequence>
<dbReference type="EMBL" id="JACTVA010000003">
    <property type="protein sequence ID" value="MBC9205730.1"/>
    <property type="molecule type" value="Genomic_DNA"/>
</dbReference>
<dbReference type="InterPro" id="IPR011990">
    <property type="entry name" value="TPR-like_helical_dom_sf"/>
</dbReference>
<protein>
    <submittedName>
        <fullName evidence="2">Glycosyltransferase family protein</fullName>
    </submittedName>
</protein>
<keyword evidence="3" id="KW-1185">Reference proteome</keyword>
<feature type="repeat" description="TPR" evidence="1">
    <location>
        <begin position="188"/>
        <end position="221"/>
    </location>
</feature>
<comment type="caution">
    <text evidence="2">The sequence shown here is derived from an EMBL/GenBank/DDBJ whole genome shotgun (WGS) entry which is preliminary data.</text>
</comment>
<accession>A0ABR7RGN6</accession>
<dbReference type="SUPFAM" id="SSF53756">
    <property type="entry name" value="UDP-Glycosyltransferase/glycogen phosphorylase"/>
    <property type="match status" value="1"/>
</dbReference>
<feature type="repeat" description="TPR" evidence="1">
    <location>
        <begin position="52"/>
        <end position="85"/>
    </location>
</feature>
<feature type="repeat" description="TPR" evidence="1">
    <location>
        <begin position="120"/>
        <end position="153"/>
    </location>
</feature>
<organism evidence="2 3">
    <name type="scientific">Teichococcus aerophilus</name>
    <dbReference type="NCBI Taxonomy" id="1224513"/>
    <lineage>
        <taxon>Bacteria</taxon>
        <taxon>Pseudomonadati</taxon>
        <taxon>Pseudomonadota</taxon>
        <taxon>Alphaproteobacteria</taxon>
        <taxon>Acetobacterales</taxon>
        <taxon>Roseomonadaceae</taxon>
        <taxon>Roseomonas</taxon>
    </lineage>
</organism>
<dbReference type="Proteomes" id="UP000626026">
    <property type="component" value="Unassembled WGS sequence"/>
</dbReference>
<dbReference type="InterPro" id="IPR052943">
    <property type="entry name" value="TMTC_O-mannosyl-trnsfr"/>
</dbReference>
<dbReference type="PANTHER" id="PTHR44809:SF1">
    <property type="entry name" value="PROTEIN O-MANNOSYL-TRANSFERASE TMTC1"/>
    <property type="match status" value="1"/>
</dbReference>
<evidence type="ECO:0000313" key="3">
    <source>
        <dbReference type="Proteomes" id="UP000626026"/>
    </source>
</evidence>
<dbReference type="Pfam" id="PF13432">
    <property type="entry name" value="TPR_16"/>
    <property type="match status" value="1"/>
</dbReference>
<dbReference type="PROSITE" id="PS50005">
    <property type="entry name" value="TPR"/>
    <property type="match status" value="5"/>
</dbReference>
<evidence type="ECO:0000313" key="2">
    <source>
        <dbReference type="EMBL" id="MBC9205730.1"/>
    </source>
</evidence>
<dbReference type="RefSeq" id="WP_187782907.1">
    <property type="nucleotide sequence ID" value="NZ_JACTVA010000003.1"/>
</dbReference>
<dbReference type="Gene3D" id="3.40.50.2000">
    <property type="entry name" value="Glycogen Phosphorylase B"/>
    <property type="match status" value="1"/>
</dbReference>